<evidence type="ECO:0000313" key="2">
    <source>
        <dbReference type="Proteomes" id="UP001139534"/>
    </source>
</evidence>
<dbReference type="InterPro" id="IPR027396">
    <property type="entry name" value="DsrEFH-like"/>
</dbReference>
<dbReference type="Gene3D" id="3.40.1260.10">
    <property type="entry name" value="DsrEFH-like"/>
    <property type="match status" value="1"/>
</dbReference>
<name>A0A9X2BSG6_9BACL</name>
<comment type="caution">
    <text evidence="1">The sequence shown here is derived from an EMBL/GenBank/DDBJ whole genome shotgun (WGS) entry which is preliminary data.</text>
</comment>
<reference evidence="1" key="1">
    <citation type="submission" date="2022-04" db="EMBL/GenBank/DDBJ databases">
        <authorList>
            <person name="Seo M.-J."/>
        </authorList>
    </citation>
    <scope>NUCLEOTIDE SEQUENCE</scope>
    <source>
        <strain evidence="1">MBLB2552</strain>
    </source>
</reference>
<proteinExistence type="predicted"/>
<dbReference type="Pfam" id="PF02635">
    <property type="entry name" value="DsrE"/>
    <property type="match status" value="1"/>
</dbReference>
<dbReference type="InterPro" id="IPR003787">
    <property type="entry name" value="Sulphur_relay_DsrE/F-like"/>
</dbReference>
<organism evidence="1 2">
    <name type="scientific">Paenibacillus mellifer</name>
    <dbReference type="NCBI Taxonomy" id="2937794"/>
    <lineage>
        <taxon>Bacteria</taxon>
        <taxon>Bacillati</taxon>
        <taxon>Bacillota</taxon>
        <taxon>Bacilli</taxon>
        <taxon>Bacillales</taxon>
        <taxon>Paenibacillaceae</taxon>
        <taxon>Paenibacillus</taxon>
    </lineage>
</organism>
<keyword evidence="2" id="KW-1185">Reference proteome</keyword>
<protein>
    <submittedName>
        <fullName evidence="1">DsrE family protein</fullName>
    </submittedName>
</protein>
<dbReference type="AlphaFoldDB" id="A0A9X2BSG6"/>
<evidence type="ECO:0000313" key="1">
    <source>
        <dbReference type="EMBL" id="MCK8489857.1"/>
    </source>
</evidence>
<dbReference type="EMBL" id="JALPRK010000031">
    <property type="protein sequence ID" value="MCK8489857.1"/>
    <property type="molecule type" value="Genomic_DNA"/>
</dbReference>
<dbReference type="SUPFAM" id="SSF75169">
    <property type="entry name" value="DsrEFH-like"/>
    <property type="match status" value="1"/>
</dbReference>
<dbReference type="RefSeq" id="WP_248553840.1">
    <property type="nucleotide sequence ID" value="NZ_JALPRK010000031.1"/>
</dbReference>
<gene>
    <name evidence="1" type="ORF">M0651_22045</name>
</gene>
<accession>A0A9X2BSG6</accession>
<sequence>MNRKVVFLTTDSLGNGDPELGTQLLETFLTLLKQREQGQLPAAVFCVNRGVFALTEQSFASLHLKELANRGVPVLACGTCVNYYGIQDQLAAGEVSSMGHFMELAAQYEVLTLA</sequence>
<dbReference type="Proteomes" id="UP001139534">
    <property type="component" value="Unassembled WGS sequence"/>
</dbReference>